<dbReference type="EC" id="2.7.10.2" evidence="4"/>
<dbReference type="Pfam" id="PF02706">
    <property type="entry name" value="Wzz"/>
    <property type="match status" value="1"/>
</dbReference>
<reference evidence="22" key="1">
    <citation type="submission" date="2010-08" db="EMBL/GenBank/DDBJ databases">
        <title>Genome sequence of Parvularcula bermudensis HTCC2503.</title>
        <authorList>
            <person name="Kang D.-M."/>
            <person name="Oh H.-M."/>
            <person name="Cho J.-C."/>
        </authorList>
    </citation>
    <scope>NUCLEOTIDE SEQUENCE [LARGE SCALE GENOMIC DNA]</scope>
    <source>
        <strain evidence="22">ATCC BAA-594 / HTCC2503 / KCTC 12087</strain>
    </source>
</reference>
<evidence type="ECO:0000259" key="20">
    <source>
        <dbReference type="Pfam" id="PF13614"/>
    </source>
</evidence>
<dbReference type="HOGENOM" id="CLU_009912_2_0_5"/>
<feature type="region of interest" description="Disordered" evidence="17">
    <location>
        <begin position="1"/>
        <end position="22"/>
    </location>
</feature>
<keyword evidence="8 18" id="KW-0812">Transmembrane</keyword>
<dbReference type="STRING" id="314260.PB2503_06827"/>
<dbReference type="GO" id="GO:0004715">
    <property type="term" value="F:non-membrane spanning protein tyrosine kinase activity"/>
    <property type="evidence" value="ECO:0007669"/>
    <property type="project" value="UniProtKB-EC"/>
</dbReference>
<dbReference type="Proteomes" id="UP000001302">
    <property type="component" value="Chromosome"/>
</dbReference>
<keyword evidence="10" id="KW-0418">Kinase</keyword>
<keyword evidence="14" id="KW-0829">Tyrosine-protein kinase</keyword>
<evidence type="ECO:0000313" key="21">
    <source>
        <dbReference type="EMBL" id="ADM09431.1"/>
    </source>
</evidence>
<evidence type="ECO:0000256" key="7">
    <source>
        <dbReference type="ARBA" id="ARBA00022679"/>
    </source>
</evidence>
<evidence type="ECO:0000256" key="3">
    <source>
        <dbReference type="ARBA" id="ARBA00008883"/>
    </source>
</evidence>
<dbReference type="GO" id="GO:0005524">
    <property type="term" value="F:ATP binding"/>
    <property type="evidence" value="ECO:0007669"/>
    <property type="project" value="UniProtKB-KW"/>
</dbReference>
<evidence type="ECO:0000256" key="2">
    <source>
        <dbReference type="ARBA" id="ARBA00007316"/>
    </source>
</evidence>
<evidence type="ECO:0000313" key="22">
    <source>
        <dbReference type="Proteomes" id="UP000001302"/>
    </source>
</evidence>
<dbReference type="InterPro" id="IPR027417">
    <property type="entry name" value="P-loop_NTPase"/>
</dbReference>
<organism evidence="21 22">
    <name type="scientific">Parvularcula bermudensis (strain ATCC BAA-594 / HTCC2503 / KCTC 12087)</name>
    <dbReference type="NCBI Taxonomy" id="314260"/>
    <lineage>
        <taxon>Bacteria</taxon>
        <taxon>Pseudomonadati</taxon>
        <taxon>Pseudomonadota</taxon>
        <taxon>Alphaproteobacteria</taxon>
        <taxon>Parvularculales</taxon>
        <taxon>Parvularculaceae</taxon>
        <taxon>Parvularcula</taxon>
    </lineage>
</organism>
<dbReference type="CDD" id="cd05387">
    <property type="entry name" value="BY-kinase"/>
    <property type="match status" value="1"/>
</dbReference>
<evidence type="ECO:0000256" key="10">
    <source>
        <dbReference type="ARBA" id="ARBA00022777"/>
    </source>
</evidence>
<comment type="similarity">
    <text evidence="3">Belongs to the etk/wzc family.</text>
</comment>
<comment type="subcellular location">
    <subcellularLocation>
        <location evidence="1">Cell inner membrane</location>
        <topology evidence="1">Multi-pass membrane protein</topology>
    </subcellularLocation>
</comment>
<dbReference type="eggNOG" id="COG3206">
    <property type="taxonomic scope" value="Bacteria"/>
</dbReference>
<dbReference type="OrthoDB" id="230260at2"/>
<feature type="domain" description="Polysaccharide chain length determinant N-terminal" evidence="19">
    <location>
        <begin position="38"/>
        <end position="122"/>
    </location>
</feature>
<feature type="coiled-coil region" evidence="16">
    <location>
        <begin position="201"/>
        <end position="235"/>
    </location>
</feature>
<proteinExistence type="inferred from homology"/>
<evidence type="ECO:0000256" key="4">
    <source>
        <dbReference type="ARBA" id="ARBA00011903"/>
    </source>
</evidence>
<keyword evidence="5" id="KW-1003">Cell membrane</keyword>
<dbReference type="RefSeq" id="WP_013300405.1">
    <property type="nucleotide sequence ID" value="NC_014414.1"/>
</dbReference>
<dbReference type="Pfam" id="PF13614">
    <property type="entry name" value="AAA_31"/>
    <property type="match status" value="1"/>
</dbReference>
<dbReference type="GO" id="GO:0005886">
    <property type="term" value="C:plasma membrane"/>
    <property type="evidence" value="ECO:0007669"/>
    <property type="project" value="UniProtKB-SubCell"/>
</dbReference>
<comment type="similarity">
    <text evidence="2">Belongs to the CpsD/CapB family.</text>
</comment>
<dbReference type="PANTHER" id="PTHR32309:SF13">
    <property type="entry name" value="FERRIC ENTEROBACTIN TRANSPORT PROTEIN FEPE"/>
    <property type="match status" value="1"/>
</dbReference>
<comment type="catalytic activity">
    <reaction evidence="15">
        <text>L-tyrosyl-[protein] + ATP = O-phospho-L-tyrosyl-[protein] + ADP + H(+)</text>
        <dbReference type="Rhea" id="RHEA:10596"/>
        <dbReference type="Rhea" id="RHEA-COMP:10136"/>
        <dbReference type="Rhea" id="RHEA-COMP:20101"/>
        <dbReference type="ChEBI" id="CHEBI:15378"/>
        <dbReference type="ChEBI" id="CHEBI:30616"/>
        <dbReference type="ChEBI" id="CHEBI:46858"/>
        <dbReference type="ChEBI" id="CHEBI:61978"/>
        <dbReference type="ChEBI" id="CHEBI:456216"/>
        <dbReference type="EC" id="2.7.10.2"/>
    </reaction>
</comment>
<evidence type="ECO:0000256" key="12">
    <source>
        <dbReference type="ARBA" id="ARBA00022989"/>
    </source>
</evidence>
<evidence type="ECO:0000256" key="6">
    <source>
        <dbReference type="ARBA" id="ARBA00022519"/>
    </source>
</evidence>
<dbReference type="KEGG" id="pbr:PB2503_06827"/>
<feature type="transmembrane region" description="Helical" evidence="18">
    <location>
        <begin position="45"/>
        <end position="68"/>
    </location>
</feature>
<accession>E0TI92</accession>
<dbReference type="SUPFAM" id="SSF52540">
    <property type="entry name" value="P-loop containing nucleoside triphosphate hydrolases"/>
    <property type="match status" value="1"/>
</dbReference>
<evidence type="ECO:0000256" key="5">
    <source>
        <dbReference type="ARBA" id="ARBA00022475"/>
    </source>
</evidence>
<dbReference type="InterPro" id="IPR025669">
    <property type="entry name" value="AAA_dom"/>
</dbReference>
<evidence type="ECO:0000256" key="15">
    <source>
        <dbReference type="ARBA" id="ARBA00051245"/>
    </source>
</evidence>
<protein>
    <recommendedName>
        <fullName evidence="4">non-specific protein-tyrosine kinase</fullName>
        <ecNumber evidence="4">2.7.10.2</ecNumber>
    </recommendedName>
</protein>
<sequence length="730" mass="79546">MSSSHRVDGSDGSEEAHFSPVDTTSYNHPLSSTVGYFLNLLKRRWLTLTLVSAVVFALGAAASLMLVTQTYQATTKIRIDPTLNPLAGSYGEARASLTSELIETEIGVMGSLPVAEAVVADLGLLDEPAYASLLPENASTLSEARQQSILAERLLANVSPRRDRLSYAILLRYEHENPIEAARLANAFTEAYLDLKVSSSRQRAEQQASFFEERLEELREDVREANERLTQYRAEAGITEGGRTGTLTDEQVAPLVTQLANAEAAQATAQSALQAARRQVRLNGLNSISPRTGATVIEGMRARRTEILSNLADVESRYGEAHVQTRQAREQLSSINAQIEAEARRILEALESDVQASSARVQSLRRTLASLEDEQESNSRAAVIADSLEREAEAANEAYRRIAQMSLESTQGVQNSIAQAEIIEYASIPEYPSTPSEKVLLFASLLFAIGIGSGTVLTQELLVTGPRTLADVEQLLGHPVLAAVRRTPQKKSPSHMVISDPASDVAEAYRNARTSIFKRAGNKPPRVVAITSSLPNEGKTTTALGLSRSLAKSGVRTILIDCDLRKAGLTSSFKVDNHSIGIEEVLNDGADLSDALLSDRTGLHILPVSKRNYSGQDILDRDAFSRLLDSLRTNYEAVILDLPPTLGLVDSRVTASLADAVVLVVRWSKTPFQAMRLAAETLERDESNLVGAIYTFVDRRAEGMGSLSYWSYFDDYYMTESAKGKRSAKS</sequence>
<evidence type="ECO:0000256" key="14">
    <source>
        <dbReference type="ARBA" id="ARBA00023137"/>
    </source>
</evidence>
<evidence type="ECO:0000256" key="11">
    <source>
        <dbReference type="ARBA" id="ARBA00022840"/>
    </source>
</evidence>
<keyword evidence="11" id="KW-0067">ATP-binding</keyword>
<keyword evidence="6" id="KW-0997">Cell inner membrane</keyword>
<keyword evidence="9" id="KW-0547">Nucleotide-binding</keyword>
<feature type="compositionally biased region" description="Basic and acidic residues" evidence="17">
    <location>
        <begin position="1"/>
        <end position="17"/>
    </location>
</feature>
<reference evidence="21 22" key="2">
    <citation type="journal article" date="2011" name="J. Bacteriol.">
        <title>Complete genome sequence of strain HTCC2503T of Parvularcula bermudensis, the type species of the order "Parvularculales" in the class Alphaproteobacteria.</title>
        <authorList>
            <person name="Oh H.M."/>
            <person name="Kang I."/>
            <person name="Vergin K.L."/>
            <person name="Kang D."/>
            <person name="Rhee K.H."/>
            <person name="Giovannoni S.J."/>
            <person name="Cho J.C."/>
        </authorList>
    </citation>
    <scope>NUCLEOTIDE SEQUENCE [LARGE SCALE GENOMIC DNA]</scope>
    <source>
        <strain evidence="22">ATCC BAA-594 / HTCC2503 / KCTC 12087</strain>
    </source>
</reference>
<evidence type="ECO:0000256" key="16">
    <source>
        <dbReference type="SAM" id="Coils"/>
    </source>
</evidence>
<name>E0TI92_PARBH</name>
<keyword evidence="22" id="KW-1185">Reference proteome</keyword>
<feature type="coiled-coil region" evidence="16">
    <location>
        <begin position="347"/>
        <end position="408"/>
    </location>
</feature>
<keyword evidence="12 18" id="KW-1133">Transmembrane helix</keyword>
<feature type="domain" description="AAA" evidence="20">
    <location>
        <begin position="537"/>
        <end position="668"/>
    </location>
</feature>
<dbReference type="AlphaFoldDB" id="E0TI92"/>
<dbReference type="InterPro" id="IPR005702">
    <property type="entry name" value="Wzc-like_C"/>
</dbReference>
<evidence type="ECO:0000259" key="19">
    <source>
        <dbReference type="Pfam" id="PF02706"/>
    </source>
</evidence>
<dbReference type="PANTHER" id="PTHR32309">
    <property type="entry name" value="TYROSINE-PROTEIN KINASE"/>
    <property type="match status" value="1"/>
</dbReference>
<dbReference type="NCBIfam" id="TIGR01007">
    <property type="entry name" value="eps_fam"/>
    <property type="match status" value="1"/>
</dbReference>
<evidence type="ECO:0000256" key="9">
    <source>
        <dbReference type="ARBA" id="ARBA00022741"/>
    </source>
</evidence>
<keyword evidence="16" id="KW-0175">Coiled coil</keyword>
<evidence type="ECO:0000256" key="17">
    <source>
        <dbReference type="SAM" id="MobiDB-lite"/>
    </source>
</evidence>
<evidence type="ECO:0000256" key="8">
    <source>
        <dbReference type="ARBA" id="ARBA00022692"/>
    </source>
</evidence>
<gene>
    <name evidence="21" type="ordered locus">PB2503_06827</name>
</gene>
<dbReference type="eggNOG" id="COG0489">
    <property type="taxonomic scope" value="Bacteria"/>
</dbReference>
<keyword evidence="13 18" id="KW-0472">Membrane</keyword>
<evidence type="ECO:0000256" key="13">
    <source>
        <dbReference type="ARBA" id="ARBA00023136"/>
    </source>
</evidence>
<dbReference type="Gene3D" id="3.40.50.300">
    <property type="entry name" value="P-loop containing nucleotide triphosphate hydrolases"/>
    <property type="match status" value="1"/>
</dbReference>
<dbReference type="InterPro" id="IPR050445">
    <property type="entry name" value="Bact_polysacc_biosynth/exp"/>
</dbReference>
<evidence type="ECO:0000256" key="18">
    <source>
        <dbReference type="SAM" id="Phobius"/>
    </source>
</evidence>
<evidence type="ECO:0000256" key="1">
    <source>
        <dbReference type="ARBA" id="ARBA00004429"/>
    </source>
</evidence>
<dbReference type="EMBL" id="CP002156">
    <property type="protein sequence ID" value="ADM09431.1"/>
    <property type="molecule type" value="Genomic_DNA"/>
</dbReference>
<dbReference type="InterPro" id="IPR003856">
    <property type="entry name" value="LPS_length_determ_N"/>
</dbReference>
<keyword evidence="7" id="KW-0808">Transferase</keyword>